<gene>
    <name evidence="2" type="ORF">DM43_1829</name>
</gene>
<comment type="caution">
    <text evidence="2">The sequence shown here is derived from an EMBL/GenBank/DDBJ whole genome shotgun (WGS) entry which is preliminary data.</text>
</comment>
<evidence type="ECO:0000313" key="2">
    <source>
        <dbReference type="EMBL" id="KGB92378.1"/>
    </source>
</evidence>
<organism evidence="2 3">
    <name type="scientific">Burkholderia cepacia</name>
    <name type="common">Pseudomonas cepacia</name>
    <dbReference type="NCBI Taxonomy" id="292"/>
    <lineage>
        <taxon>Bacteria</taxon>
        <taxon>Pseudomonadati</taxon>
        <taxon>Pseudomonadota</taxon>
        <taxon>Betaproteobacteria</taxon>
        <taxon>Burkholderiales</taxon>
        <taxon>Burkholderiaceae</taxon>
        <taxon>Burkholderia</taxon>
        <taxon>Burkholderia cepacia complex</taxon>
    </lineage>
</organism>
<feature type="transmembrane region" description="Helical" evidence="1">
    <location>
        <begin position="94"/>
        <end position="119"/>
    </location>
</feature>
<evidence type="ECO:0000313" key="3">
    <source>
        <dbReference type="Proteomes" id="UP000029575"/>
    </source>
</evidence>
<sequence>MSQVPFVAFALAALVPGLVWSRLTHDRGSLEYSVPIAYLGTAAFGIPQYLLVMKYWRVSVFSSCLCGSVTGLLTWIAVYFIYTALRDDDVFKGGLAVVFGFLAFVGLGAVAGFVFWLMYRWQ</sequence>
<dbReference type="AlphaFoldDB" id="A0AA89CAW1"/>
<protein>
    <submittedName>
        <fullName evidence="2">Membrane protein</fullName>
    </submittedName>
</protein>
<dbReference type="Proteomes" id="UP000029575">
    <property type="component" value="Unassembled WGS sequence"/>
</dbReference>
<feature type="transmembrane region" description="Helical" evidence="1">
    <location>
        <begin position="32"/>
        <end position="51"/>
    </location>
</feature>
<accession>A0AA89CAW1</accession>
<feature type="transmembrane region" description="Helical" evidence="1">
    <location>
        <begin position="58"/>
        <end position="82"/>
    </location>
</feature>
<keyword evidence="1" id="KW-0472">Membrane</keyword>
<dbReference type="EMBL" id="JPGD01000006">
    <property type="protein sequence ID" value="KGB92378.1"/>
    <property type="molecule type" value="Genomic_DNA"/>
</dbReference>
<name>A0AA89CAW1_BURCE</name>
<proteinExistence type="predicted"/>
<reference evidence="2 3" key="1">
    <citation type="submission" date="2014-06" db="EMBL/GenBank/DDBJ databases">
        <authorList>
            <person name="Bishop-Lilly K.A."/>
            <person name="Broomall S.M."/>
            <person name="Chain P.S."/>
            <person name="Chertkov O."/>
            <person name="Coyne S.R."/>
            <person name="Daligault H.E."/>
            <person name="Davenport K.W."/>
            <person name="Erkkila T."/>
            <person name="Frey K.G."/>
            <person name="Gibbons H.S."/>
            <person name="Gu W."/>
            <person name="Jaissle J."/>
            <person name="Johnson S.L."/>
            <person name="Koroleva G.I."/>
            <person name="Ladner J.T."/>
            <person name="Lo C.-C."/>
            <person name="Minogue T.D."/>
            <person name="Munk C."/>
            <person name="Palacios G.F."/>
            <person name="Redden C.L."/>
            <person name="Rosenzweig C.N."/>
            <person name="Scholz M.B."/>
            <person name="Teshima H."/>
            <person name="Xu Y."/>
        </authorList>
    </citation>
    <scope>NUCLEOTIDE SEQUENCE [LARGE SCALE GENOMIC DNA]</scope>
    <source>
        <strain evidence="2 3">DWS 37UF10B-2</strain>
    </source>
</reference>
<keyword evidence="1" id="KW-1133">Transmembrane helix</keyword>
<evidence type="ECO:0000256" key="1">
    <source>
        <dbReference type="SAM" id="Phobius"/>
    </source>
</evidence>
<keyword evidence="1" id="KW-0812">Transmembrane</keyword>